<dbReference type="EMBL" id="JACZZA010000001">
    <property type="protein sequence ID" value="MBE1159291.1"/>
    <property type="molecule type" value="Genomic_DNA"/>
</dbReference>
<evidence type="ECO:0000259" key="3">
    <source>
        <dbReference type="Pfam" id="PF13511"/>
    </source>
</evidence>
<proteinExistence type="predicted"/>
<feature type="domain" description="DUF4124" evidence="3">
    <location>
        <begin position="15"/>
        <end position="70"/>
    </location>
</feature>
<evidence type="ECO:0000256" key="1">
    <source>
        <dbReference type="SAM" id="MobiDB-lite"/>
    </source>
</evidence>
<keyword evidence="2" id="KW-0732">Signal</keyword>
<name>A0ABR9G5H6_9GAMM</name>
<evidence type="ECO:0000313" key="4">
    <source>
        <dbReference type="EMBL" id="MBE1159291.1"/>
    </source>
</evidence>
<feature type="region of interest" description="Disordered" evidence="1">
    <location>
        <begin position="50"/>
        <end position="87"/>
    </location>
</feature>
<dbReference type="Pfam" id="PF13511">
    <property type="entry name" value="DUF4124"/>
    <property type="match status" value="1"/>
</dbReference>
<dbReference type="RefSeq" id="WP_192554125.1">
    <property type="nucleotide sequence ID" value="NZ_JACZZA010000001.1"/>
</dbReference>
<protein>
    <submittedName>
        <fullName evidence="4">DUF4124 domain-containing protein</fullName>
    </submittedName>
</protein>
<feature type="chain" id="PRO_5046856052" evidence="2">
    <location>
        <begin position="26"/>
        <end position="208"/>
    </location>
</feature>
<feature type="signal peptide" evidence="2">
    <location>
        <begin position="1"/>
        <end position="25"/>
    </location>
</feature>
<feature type="compositionally biased region" description="Low complexity" evidence="1">
    <location>
        <begin position="69"/>
        <end position="84"/>
    </location>
</feature>
<gene>
    <name evidence="4" type="ORF">IGX34_02765</name>
</gene>
<reference evidence="4 5" key="1">
    <citation type="submission" date="2020-09" db="EMBL/GenBank/DDBJ databases">
        <title>Dyella sp. 7MK23 isolated from forest soil.</title>
        <authorList>
            <person name="Fu J."/>
        </authorList>
    </citation>
    <scope>NUCLEOTIDE SEQUENCE [LARGE SCALE GENOMIC DNA]</scope>
    <source>
        <strain evidence="4 5">7MK23</strain>
    </source>
</reference>
<accession>A0ABR9G5H6</accession>
<organism evidence="4 5">
    <name type="scientific">Dyella acidiphila</name>
    <dbReference type="NCBI Taxonomy" id="2775866"/>
    <lineage>
        <taxon>Bacteria</taxon>
        <taxon>Pseudomonadati</taxon>
        <taxon>Pseudomonadota</taxon>
        <taxon>Gammaproteobacteria</taxon>
        <taxon>Lysobacterales</taxon>
        <taxon>Rhodanobacteraceae</taxon>
        <taxon>Dyella</taxon>
    </lineage>
</organism>
<evidence type="ECO:0000256" key="2">
    <source>
        <dbReference type="SAM" id="SignalP"/>
    </source>
</evidence>
<keyword evidence="5" id="KW-1185">Reference proteome</keyword>
<dbReference type="InterPro" id="IPR025392">
    <property type="entry name" value="DUF4124"/>
</dbReference>
<comment type="caution">
    <text evidence="4">The sequence shown here is derived from an EMBL/GenBank/DDBJ whole genome shotgun (WGS) entry which is preliminary data.</text>
</comment>
<sequence length="208" mass="22101">MNRLSALLLVALLLLALRAPTPAQADTTAYKCVSAQGQVVYQDKPCAHGQQQQTLQLEDKEPAPPPPASATDEAAPAATVAAAPAPAPLRTPPAPMYRCINAVNKNSYISSNGDPQPYYAPLAVTGIVPTPLGHTYAPPGRGAANAATIASHYVLVQDSCQAMTPQDTCSELRDEYDANESKLSRAFKSDQPPLLQREKDLLAQLNRC</sequence>
<dbReference type="Proteomes" id="UP000651010">
    <property type="component" value="Unassembled WGS sequence"/>
</dbReference>
<evidence type="ECO:0000313" key="5">
    <source>
        <dbReference type="Proteomes" id="UP000651010"/>
    </source>
</evidence>